<dbReference type="GO" id="GO:0005737">
    <property type="term" value="C:cytoplasm"/>
    <property type="evidence" value="ECO:0007669"/>
    <property type="project" value="UniProtKB-SubCell"/>
</dbReference>
<dbReference type="InterPro" id="IPR036397">
    <property type="entry name" value="RNaseH_sf"/>
</dbReference>
<keyword evidence="19" id="KW-1185">Reference proteome</keyword>
<evidence type="ECO:0000259" key="17">
    <source>
        <dbReference type="PROSITE" id="PS51975"/>
    </source>
</evidence>
<keyword evidence="9 14" id="KW-0540">Nuclease</keyword>
<proteinExistence type="inferred from homology"/>
<evidence type="ECO:0000256" key="2">
    <source>
        <dbReference type="ARBA" id="ARBA00001946"/>
    </source>
</evidence>
<dbReference type="eggNOG" id="COG0164">
    <property type="taxonomic scope" value="Bacteria"/>
</dbReference>
<sequence length="224" mass="24237">MRAQAKEAAALERARQLWAQERALVQAVSVYAGVDEAGRGALAGPVVAAAVVVDGPPERWAFVDDSKSLTYRQREVLYERIVEEAVSVSVGYATVDEIDEMNILQAARLAMGRAVDGLEVEIGLVLADGPHPPVFPSVARPALPVVDGDARCLSIAAASIVAKVVRDRWMKAWASRYPEYGFDHHAGYGTPEHLRALAEYGPTPLHRRSFAPVRRACQGTLGLL</sequence>
<dbReference type="PROSITE" id="PS51975">
    <property type="entry name" value="RNASE_H_2"/>
    <property type="match status" value="1"/>
</dbReference>
<evidence type="ECO:0000256" key="13">
    <source>
        <dbReference type="ARBA" id="ARBA00023211"/>
    </source>
</evidence>
<protein>
    <recommendedName>
        <fullName evidence="7 14">Ribonuclease HII</fullName>
        <shortName evidence="14">RNase HII</shortName>
        <ecNumber evidence="6 14">3.1.26.4</ecNumber>
    </recommendedName>
</protein>
<accession>A0A1I7IPC4</accession>
<feature type="binding site" evidence="14 15">
    <location>
        <position position="128"/>
    </location>
    <ligand>
        <name>a divalent metal cation</name>
        <dbReference type="ChEBI" id="CHEBI:60240"/>
    </ligand>
</feature>
<evidence type="ECO:0000256" key="8">
    <source>
        <dbReference type="ARBA" id="ARBA00022490"/>
    </source>
</evidence>
<evidence type="ECO:0000256" key="3">
    <source>
        <dbReference type="ARBA" id="ARBA00004065"/>
    </source>
</evidence>
<keyword evidence="8 14" id="KW-0963">Cytoplasm</keyword>
<dbReference type="GO" id="GO:0030145">
    <property type="term" value="F:manganese ion binding"/>
    <property type="evidence" value="ECO:0007669"/>
    <property type="project" value="UniProtKB-UniRule"/>
</dbReference>
<dbReference type="NCBIfam" id="NF000595">
    <property type="entry name" value="PRK00015.1-3"/>
    <property type="match status" value="1"/>
</dbReference>
<evidence type="ECO:0000256" key="10">
    <source>
        <dbReference type="ARBA" id="ARBA00022723"/>
    </source>
</evidence>
<dbReference type="PANTHER" id="PTHR10954:SF18">
    <property type="entry name" value="RIBONUCLEASE HII"/>
    <property type="match status" value="1"/>
</dbReference>
<evidence type="ECO:0000256" key="15">
    <source>
        <dbReference type="PROSITE-ProRule" id="PRU01319"/>
    </source>
</evidence>
<evidence type="ECO:0000256" key="5">
    <source>
        <dbReference type="ARBA" id="ARBA00007383"/>
    </source>
</evidence>
<dbReference type="GO" id="GO:0043137">
    <property type="term" value="P:DNA replication, removal of RNA primer"/>
    <property type="evidence" value="ECO:0007669"/>
    <property type="project" value="TreeGrafter"/>
</dbReference>
<dbReference type="EC" id="3.1.26.4" evidence="6 14"/>
<gene>
    <name evidence="14" type="primary">rnhB</name>
    <name evidence="18" type="ORF">SAMN05421543_10716</name>
</gene>
<dbReference type="GO" id="GO:0003723">
    <property type="term" value="F:RNA binding"/>
    <property type="evidence" value="ECO:0007669"/>
    <property type="project" value="UniProtKB-UniRule"/>
</dbReference>
<evidence type="ECO:0000256" key="6">
    <source>
        <dbReference type="ARBA" id="ARBA00012180"/>
    </source>
</evidence>
<evidence type="ECO:0000256" key="14">
    <source>
        <dbReference type="HAMAP-Rule" id="MF_00052"/>
    </source>
</evidence>
<keyword evidence="10 14" id="KW-0479">Metal-binding</keyword>
<evidence type="ECO:0000256" key="9">
    <source>
        <dbReference type="ARBA" id="ARBA00022722"/>
    </source>
</evidence>
<evidence type="ECO:0000256" key="1">
    <source>
        <dbReference type="ARBA" id="ARBA00000077"/>
    </source>
</evidence>
<evidence type="ECO:0000256" key="7">
    <source>
        <dbReference type="ARBA" id="ARBA00019179"/>
    </source>
</evidence>
<name>A0A1I7IPC4_9BACL</name>
<dbReference type="Proteomes" id="UP000183508">
    <property type="component" value="Unassembled WGS sequence"/>
</dbReference>
<dbReference type="EMBL" id="FPBV01000007">
    <property type="protein sequence ID" value="SFU74757.1"/>
    <property type="molecule type" value="Genomic_DNA"/>
</dbReference>
<keyword evidence="12 14" id="KW-0378">Hydrolase</keyword>
<evidence type="ECO:0000313" key="19">
    <source>
        <dbReference type="Proteomes" id="UP000183508"/>
    </source>
</evidence>
<dbReference type="Pfam" id="PF01351">
    <property type="entry name" value="RNase_HII"/>
    <property type="match status" value="1"/>
</dbReference>
<dbReference type="SUPFAM" id="SSF53098">
    <property type="entry name" value="Ribonuclease H-like"/>
    <property type="match status" value="1"/>
</dbReference>
<evidence type="ECO:0000313" key="18">
    <source>
        <dbReference type="EMBL" id="SFU74757.1"/>
    </source>
</evidence>
<evidence type="ECO:0000256" key="12">
    <source>
        <dbReference type="ARBA" id="ARBA00022801"/>
    </source>
</evidence>
<comment type="cofactor">
    <cofactor evidence="2">
        <name>Mg(2+)</name>
        <dbReference type="ChEBI" id="CHEBI:18420"/>
    </cofactor>
</comment>
<comment type="subcellular location">
    <subcellularLocation>
        <location evidence="4 14">Cytoplasm</location>
    </subcellularLocation>
</comment>
<dbReference type="GO" id="GO:0004523">
    <property type="term" value="F:RNA-DNA hybrid ribonuclease activity"/>
    <property type="evidence" value="ECO:0007669"/>
    <property type="project" value="UniProtKB-UniRule"/>
</dbReference>
<feature type="binding site" evidence="14 15">
    <location>
        <position position="35"/>
    </location>
    <ligand>
        <name>a divalent metal cation</name>
        <dbReference type="ChEBI" id="CHEBI:60240"/>
    </ligand>
</feature>
<dbReference type="STRING" id="392015.SAMN05421543_10716"/>
<dbReference type="AlphaFoldDB" id="A0A1I7IPC4"/>
<dbReference type="GO" id="GO:0006298">
    <property type="term" value="P:mismatch repair"/>
    <property type="evidence" value="ECO:0007669"/>
    <property type="project" value="TreeGrafter"/>
</dbReference>
<evidence type="ECO:0000256" key="4">
    <source>
        <dbReference type="ARBA" id="ARBA00004496"/>
    </source>
</evidence>
<dbReference type="InterPro" id="IPR001352">
    <property type="entry name" value="RNase_HII/HIII"/>
</dbReference>
<keyword evidence="11 14" id="KW-0255">Endonuclease</keyword>
<keyword evidence="13 14" id="KW-0464">Manganese</keyword>
<evidence type="ECO:0000256" key="16">
    <source>
        <dbReference type="RuleBase" id="RU003515"/>
    </source>
</evidence>
<reference evidence="19" key="1">
    <citation type="submission" date="2016-10" db="EMBL/GenBank/DDBJ databases">
        <authorList>
            <person name="Varghese N."/>
        </authorList>
    </citation>
    <scope>NUCLEOTIDE SEQUENCE [LARGE SCALE GENOMIC DNA]</scope>
    <source>
        <strain evidence="19">DSM 17980</strain>
    </source>
</reference>
<dbReference type="GO" id="GO:0032299">
    <property type="term" value="C:ribonuclease H2 complex"/>
    <property type="evidence" value="ECO:0007669"/>
    <property type="project" value="TreeGrafter"/>
</dbReference>
<dbReference type="InterPro" id="IPR022898">
    <property type="entry name" value="RNase_HII"/>
</dbReference>
<comment type="similarity">
    <text evidence="5 14 16">Belongs to the RNase HII family.</text>
</comment>
<dbReference type="OrthoDB" id="9803420at2"/>
<comment type="cofactor">
    <cofactor evidence="14 15">
        <name>Mn(2+)</name>
        <dbReference type="ChEBI" id="CHEBI:29035"/>
    </cofactor>
    <cofactor evidence="14 15">
        <name>Mg(2+)</name>
        <dbReference type="ChEBI" id="CHEBI:18420"/>
    </cofactor>
    <text evidence="14 15">Manganese or magnesium. Binds 1 divalent metal ion per monomer in the absence of substrate. May bind a second metal ion after substrate binding.</text>
</comment>
<dbReference type="RefSeq" id="WP_074951280.1">
    <property type="nucleotide sequence ID" value="NZ_FPBV01000007.1"/>
</dbReference>
<dbReference type="Gene3D" id="3.30.420.10">
    <property type="entry name" value="Ribonuclease H-like superfamily/Ribonuclease H"/>
    <property type="match status" value="1"/>
</dbReference>
<dbReference type="InterPro" id="IPR012337">
    <property type="entry name" value="RNaseH-like_sf"/>
</dbReference>
<dbReference type="HAMAP" id="MF_00052_B">
    <property type="entry name" value="RNase_HII_B"/>
    <property type="match status" value="1"/>
</dbReference>
<evidence type="ECO:0000256" key="11">
    <source>
        <dbReference type="ARBA" id="ARBA00022759"/>
    </source>
</evidence>
<dbReference type="CDD" id="cd07182">
    <property type="entry name" value="RNase_HII_bacteria_HII_like"/>
    <property type="match status" value="1"/>
</dbReference>
<dbReference type="PANTHER" id="PTHR10954">
    <property type="entry name" value="RIBONUCLEASE H2 SUBUNIT A"/>
    <property type="match status" value="1"/>
</dbReference>
<feature type="domain" description="RNase H type-2" evidence="17">
    <location>
        <begin position="29"/>
        <end position="222"/>
    </location>
</feature>
<dbReference type="InterPro" id="IPR024567">
    <property type="entry name" value="RNase_HII/HIII_dom"/>
</dbReference>
<comment type="function">
    <text evidence="3 14 16">Endonuclease that specifically degrades the RNA of RNA-DNA hybrids.</text>
</comment>
<comment type="catalytic activity">
    <reaction evidence="1 14 15 16">
        <text>Endonucleolytic cleavage to 5'-phosphomonoester.</text>
        <dbReference type="EC" id="3.1.26.4"/>
    </reaction>
</comment>
<feature type="binding site" evidence="14 15">
    <location>
        <position position="36"/>
    </location>
    <ligand>
        <name>a divalent metal cation</name>
        <dbReference type="ChEBI" id="CHEBI:60240"/>
    </ligand>
</feature>
<organism evidence="18 19">
    <name type="scientific">Alicyclobacillus macrosporangiidus</name>
    <dbReference type="NCBI Taxonomy" id="392015"/>
    <lineage>
        <taxon>Bacteria</taxon>
        <taxon>Bacillati</taxon>
        <taxon>Bacillota</taxon>
        <taxon>Bacilli</taxon>
        <taxon>Bacillales</taxon>
        <taxon>Alicyclobacillaceae</taxon>
        <taxon>Alicyclobacillus</taxon>
    </lineage>
</organism>